<dbReference type="GO" id="GO:0009435">
    <property type="term" value="P:NAD+ biosynthetic process"/>
    <property type="evidence" value="ECO:0007669"/>
    <property type="project" value="UniProtKB-UniRule"/>
</dbReference>
<keyword evidence="6 13" id="KW-0067">ATP-binding</keyword>
<evidence type="ECO:0000256" key="14">
    <source>
        <dbReference type="RuleBase" id="RU003811"/>
    </source>
</evidence>
<keyword evidence="7 13" id="KW-0460">Magnesium</keyword>
<dbReference type="InterPro" id="IPR022310">
    <property type="entry name" value="NAD/GMP_synthase"/>
</dbReference>
<feature type="binding site" description="in other chain" evidence="13">
    <location>
        <position position="144"/>
    </location>
    <ligand>
        <name>deamido-NAD(+)</name>
        <dbReference type="ChEBI" id="CHEBI:58437"/>
        <note>ligand shared between two neighboring subunits</note>
    </ligand>
</feature>
<keyword evidence="4 13" id="KW-0479">Metal-binding</keyword>
<dbReference type="PANTHER" id="PTHR23090:SF7">
    <property type="entry name" value="NH(3)-DEPENDENT NAD(+) SYNTHETASE"/>
    <property type="match status" value="1"/>
</dbReference>
<dbReference type="GO" id="GO:0008795">
    <property type="term" value="F:NAD+ synthase activity"/>
    <property type="evidence" value="ECO:0007669"/>
    <property type="project" value="UniProtKB-UniRule"/>
</dbReference>
<evidence type="ECO:0000313" key="18">
    <source>
        <dbReference type="Proteomes" id="UP000051181"/>
    </source>
</evidence>
<evidence type="ECO:0000256" key="5">
    <source>
        <dbReference type="ARBA" id="ARBA00022741"/>
    </source>
</evidence>
<organism evidence="17 18">
    <name type="scientific">Loigolactobacillus coryniformis subsp. coryniformis KCTC 3167 = DSM 20001</name>
    <dbReference type="NCBI Taxonomy" id="913848"/>
    <lineage>
        <taxon>Bacteria</taxon>
        <taxon>Bacillati</taxon>
        <taxon>Bacillota</taxon>
        <taxon>Bacilli</taxon>
        <taxon>Lactobacillales</taxon>
        <taxon>Lactobacillaceae</taxon>
        <taxon>Loigolactobacillus</taxon>
    </lineage>
</organism>
<feature type="binding site" evidence="13">
    <location>
        <position position="164"/>
    </location>
    <ligand>
        <name>ATP</name>
        <dbReference type="ChEBI" id="CHEBI:30616"/>
    </ligand>
</feature>
<dbReference type="InterPro" id="IPR022926">
    <property type="entry name" value="NH(3)-dep_NAD(+)_synth"/>
</dbReference>
<dbReference type="Proteomes" id="UP000051181">
    <property type="component" value="Unassembled WGS sequence"/>
</dbReference>
<evidence type="ECO:0000256" key="6">
    <source>
        <dbReference type="ARBA" id="ARBA00022840"/>
    </source>
</evidence>
<evidence type="ECO:0000256" key="4">
    <source>
        <dbReference type="ARBA" id="ARBA00022723"/>
    </source>
</evidence>
<evidence type="ECO:0000256" key="1">
    <source>
        <dbReference type="ARBA" id="ARBA00005859"/>
    </source>
</evidence>
<comment type="pathway">
    <text evidence="13">Cofactor biosynthesis; NAD(+) biosynthesis; NAD(+) from deamido-NAD(+) (ammonia route): step 1/1.</text>
</comment>
<comment type="subunit">
    <text evidence="2 13">Homodimer.</text>
</comment>
<evidence type="ECO:0000256" key="13">
    <source>
        <dbReference type="HAMAP-Rule" id="MF_00193"/>
    </source>
</evidence>
<dbReference type="EMBL" id="AZCN01000001">
    <property type="protein sequence ID" value="KRK19300.1"/>
    <property type="molecule type" value="Genomic_DNA"/>
</dbReference>
<reference evidence="17 18" key="1">
    <citation type="journal article" date="2015" name="Genome Announc.">
        <title>Expanding the biotechnology potential of lactobacilli through comparative genomics of 213 strains and associated genera.</title>
        <authorList>
            <person name="Sun Z."/>
            <person name="Harris H.M."/>
            <person name="McCann A."/>
            <person name="Guo C."/>
            <person name="Argimon S."/>
            <person name="Zhang W."/>
            <person name="Yang X."/>
            <person name="Jeffery I.B."/>
            <person name="Cooney J.C."/>
            <person name="Kagawa T.F."/>
            <person name="Liu W."/>
            <person name="Song Y."/>
            <person name="Salvetti E."/>
            <person name="Wrobel A."/>
            <person name="Rasinkangas P."/>
            <person name="Parkhill J."/>
            <person name="Rea M.C."/>
            <person name="O'Sullivan O."/>
            <person name="Ritari J."/>
            <person name="Douillard F.P."/>
            <person name="Paul Ross R."/>
            <person name="Yang R."/>
            <person name="Briner A.E."/>
            <person name="Felis G.E."/>
            <person name="de Vos W.M."/>
            <person name="Barrangou R."/>
            <person name="Klaenhammer T.R."/>
            <person name="Caufield P.W."/>
            <person name="Cui Y."/>
            <person name="Zhang H."/>
            <person name="O'Toole P.W."/>
        </authorList>
    </citation>
    <scope>NUCLEOTIDE SEQUENCE [LARGE SCALE GENOMIC DNA]</scope>
    <source>
        <strain evidence="17 18">DSM 20001</strain>
    </source>
</reference>
<dbReference type="PATRIC" id="fig|913848.6.peg.41"/>
<comment type="function">
    <text evidence="10 13">Catalyzes the ATP-dependent amidation of deamido-NAD to form NAD. Uses ammonia as a nitrogen source.</text>
</comment>
<dbReference type="Gene3D" id="3.40.50.620">
    <property type="entry name" value="HUPs"/>
    <property type="match status" value="1"/>
</dbReference>
<dbReference type="GO" id="GO:0005737">
    <property type="term" value="C:cytoplasm"/>
    <property type="evidence" value="ECO:0007669"/>
    <property type="project" value="InterPro"/>
</dbReference>
<dbReference type="eggNOG" id="COG0171">
    <property type="taxonomic scope" value="Bacteria"/>
</dbReference>
<dbReference type="InterPro" id="IPR003694">
    <property type="entry name" value="NAD_synthase"/>
</dbReference>
<accession>A0A0R1FJ32</accession>
<feature type="binding site" evidence="13">
    <location>
        <begin position="50"/>
        <end position="57"/>
    </location>
    <ligand>
        <name>ATP</name>
        <dbReference type="ChEBI" id="CHEBI:30616"/>
    </ligand>
</feature>
<protein>
    <recommendedName>
        <fullName evidence="12 13">NH(3)-dependent NAD(+) synthetase</fullName>
        <ecNumber evidence="11 13">6.3.1.5</ecNumber>
    </recommendedName>
</protein>
<feature type="binding site" evidence="13">
    <location>
        <position position="56"/>
    </location>
    <ligand>
        <name>Mg(2+)</name>
        <dbReference type="ChEBI" id="CHEBI:18420"/>
    </ligand>
</feature>
<keyword evidence="5 13" id="KW-0547">Nucleotide-binding</keyword>
<dbReference type="PANTHER" id="PTHR23090">
    <property type="entry name" value="NH 3 /GLUTAMINE-DEPENDENT NAD + SYNTHETASE"/>
    <property type="match status" value="1"/>
</dbReference>
<comment type="caution">
    <text evidence="17">The sequence shown here is derived from an EMBL/GenBank/DDBJ whole genome shotgun (WGS) entry which is preliminary data.</text>
</comment>
<dbReference type="InterPro" id="IPR014729">
    <property type="entry name" value="Rossmann-like_a/b/a_fold"/>
</dbReference>
<dbReference type="EC" id="6.3.1.5" evidence="11 13"/>
<keyword evidence="3 13" id="KW-0436">Ligase</keyword>
<dbReference type="HAMAP" id="MF_00193">
    <property type="entry name" value="NadE_ammonia_dep"/>
    <property type="match status" value="1"/>
</dbReference>
<dbReference type="GO" id="GO:0005524">
    <property type="term" value="F:ATP binding"/>
    <property type="evidence" value="ECO:0007669"/>
    <property type="project" value="UniProtKB-UniRule"/>
</dbReference>
<evidence type="ECO:0000256" key="12">
    <source>
        <dbReference type="ARBA" id="ARBA00070926"/>
    </source>
</evidence>
<feature type="binding site" evidence="13">
    <location>
        <position position="215"/>
    </location>
    <ligand>
        <name>ATP</name>
        <dbReference type="ChEBI" id="CHEBI:30616"/>
    </ligand>
</feature>
<dbReference type="GO" id="GO:0046872">
    <property type="term" value="F:metal ion binding"/>
    <property type="evidence" value="ECO:0007669"/>
    <property type="project" value="UniProtKB-KW"/>
</dbReference>
<keyword evidence="8 13" id="KW-0520">NAD</keyword>
<evidence type="ECO:0000259" key="16">
    <source>
        <dbReference type="Pfam" id="PF02540"/>
    </source>
</evidence>
<dbReference type="Pfam" id="PF02540">
    <property type="entry name" value="NAD_synthase"/>
    <property type="match status" value="1"/>
</dbReference>
<evidence type="ECO:0000256" key="2">
    <source>
        <dbReference type="ARBA" id="ARBA00011738"/>
    </source>
</evidence>
<evidence type="ECO:0000256" key="11">
    <source>
        <dbReference type="ARBA" id="ARBA00066987"/>
    </source>
</evidence>
<feature type="binding site" evidence="13">
    <location>
        <position position="184"/>
    </location>
    <ligand>
        <name>deamido-NAD(+)</name>
        <dbReference type="ChEBI" id="CHEBI:58437"/>
        <note>ligand shared between two neighboring subunits</note>
    </ligand>
</feature>
<dbReference type="FunFam" id="3.40.50.620:FF:000015">
    <property type="entry name" value="NH(3)-dependent NAD(+) synthetase"/>
    <property type="match status" value="1"/>
</dbReference>
<comment type="similarity">
    <text evidence="1 13 14">Belongs to the NAD synthetase family.</text>
</comment>
<dbReference type="GO" id="GO:0004359">
    <property type="term" value="F:glutaminase activity"/>
    <property type="evidence" value="ECO:0007669"/>
    <property type="project" value="InterPro"/>
</dbReference>
<dbReference type="AlphaFoldDB" id="A0A0R1FJ32"/>
<evidence type="ECO:0000256" key="15">
    <source>
        <dbReference type="RuleBase" id="RU003812"/>
    </source>
</evidence>
<evidence type="ECO:0000256" key="7">
    <source>
        <dbReference type="ARBA" id="ARBA00022842"/>
    </source>
</evidence>
<evidence type="ECO:0000313" key="17">
    <source>
        <dbReference type="EMBL" id="KRK19300.1"/>
    </source>
</evidence>
<sequence length="278" mass="30837">MNPLRPLQKEIIAAMKTQPEIDPQAEIRKSVDFMKAYLKKYSFVKTLVLGISGGQDSTLAGRLGQMAAEEMRAETGDATYRFIAVRLPYGEQADESDAMAAIDFIQADETMRVNIKPAVDATLTALEANQLSINDFNKGNIKARQRMIAQYGIAGARQGVVLGTDHSAESITGFYTKFGDGGADLVPLYRLDKRQGKQMLKALGAPEHLYLKVPTADLEEDRPALPDEVALGVRYDEIDNYLEGKDVAPAAAEKIEGWYLKTAHKRHLPITIFDNFWR</sequence>
<evidence type="ECO:0000256" key="3">
    <source>
        <dbReference type="ARBA" id="ARBA00022598"/>
    </source>
</evidence>
<dbReference type="CDD" id="cd00553">
    <property type="entry name" value="NAD_synthase"/>
    <property type="match status" value="1"/>
</dbReference>
<evidence type="ECO:0000256" key="9">
    <source>
        <dbReference type="ARBA" id="ARBA00051206"/>
    </source>
</evidence>
<dbReference type="NCBIfam" id="NF001979">
    <property type="entry name" value="PRK00768.1"/>
    <property type="match status" value="1"/>
</dbReference>
<gene>
    <name evidence="13" type="primary">nadE</name>
    <name evidence="17" type="ORF">FD22_GL000041</name>
</gene>
<dbReference type="UniPathway" id="UPA00253">
    <property type="reaction ID" value="UER00333"/>
</dbReference>
<dbReference type="GO" id="GO:0003952">
    <property type="term" value="F:NAD+ synthase (glutamine-hydrolyzing) activity"/>
    <property type="evidence" value="ECO:0007669"/>
    <property type="project" value="InterPro"/>
</dbReference>
<feature type="binding site" description="in other chain" evidence="13">
    <location>
        <begin position="264"/>
        <end position="265"/>
    </location>
    <ligand>
        <name>deamido-NAD(+)</name>
        <dbReference type="ChEBI" id="CHEBI:58437"/>
        <note>ligand shared between two neighboring subunits</note>
    </ligand>
</feature>
<feature type="binding site" description="in other chain" evidence="13">
    <location>
        <position position="177"/>
    </location>
    <ligand>
        <name>deamido-NAD(+)</name>
        <dbReference type="ChEBI" id="CHEBI:58437"/>
        <note>ligand shared between two neighboring subunits</note>
    </ligand>
</feature>
<evidence type="ECO:0000256" key="8">
    <source>
        <dbReference type="ARBA" id="ARBA00023027"/>
    </source>
</evidence>
<proteinExistence type="inferred from homology"/>
<comment type="catalytic activity">
    <reaction evidence="9 13 15">
        <text>deamido-NAD(+) + NH4(+) + ATP = AMP + diphosphate + NAD(+) + H(+)</text>
        <dbReference type="Rhea" id="RHEA:21188"/>
        <dbReference type="ChEBI" id="CHEBI:15378"/>
        <dbReference type="ChEBI" id="CHEBI:28938"/>
        <dbReference type="ChEBI" id="CHEBI:30616"/>
        <dbReference type="ChEBI" id="CHEBI:33019"/>
        <dbReference type="ChEBI" id="CHEBI:57540"/>
        <dbReference type="ChEBI" id="CHEBI:58437"/>
        <dbReference type="ChEBI" id="CHEBI:456215"/>
        <dbReference type="EC" id="6.3.1.5"/>
    </reaction>
</comment>
<feature type="domain" description="NAD/GMP synthase" evidence="16">
    <location>
        <begin position="27"/>
        <end position="269"/>
    </location>
</feature>
<evidence type="ECO:0000256" key="10">
    <source>
        <dbReference type="ARBA" id="ARBA00055966"/>
    </source>
</evidence>
<feature type="binding site" evidence="13">
    <location>
        <position position="169"/>
    </location>
    <ligand>
        <name>Mg(2+)</name>
        <dbReference type="ChEBI" id="CHEBI:18420"/>
    </ligand>
</feature>
<dbReference type="SUPFAM" id="SSF52402">
    <property type="entry name" value="Adenine nucleotide alpha hydrolases-like"/>
    <property type="match status" value="1"/>
</dbReference>
<dbReference type="NCBIfam" id="TIGR00552">
    <property type="entry name" value="nadE"/>
    <property type="match status" value="1"/>
</dbReference>
<feature type="binding site" evidence="13">
    <location>
        <position position="193"/>
    </location>
    <ligand>
        <name>ATP</name>
        <dbReference type="ChEBI" id="CHEBI:30616"/>
    </ligand>
</feature>
<name>A0A0R1FJ32_9LACO</name>